<gene>
    <name evidence="2" type="ORF">METZ01_LOCUS243264</name>
</gene>
<dbReference type="EMBL" id="UINC01063119">
    <property type="protein sequence ID" value="SVB90410.1"/>
    <property type="molecule type" value="Genomic_DNA"/>
</dbReference>
<keyword evidence="1" id="KW-0472">Membrane</keyword>
<evidence type="ECO:0000256" key="1">
    <source>
        <dbReference type="SAM" id="Phobius"/>
    </source>
</evidence>
<feature type="transmembrane region" description="Helical" evidence="1">
    <location>
        <begin position="70"/>
        <end position="88"/>
    </location>
</feature>
<feature type="non-terminal residue" evidence="2">
    <location>
        <position position="114"/>
    </location>
</feature>
<keyword evidence="1" id="KW-1133">Transmembrane helix</keyword>
<organism evidence="2">
    <name type="scientific">marine metagenome</name>
    <dbReference type="NCBI Taxonomy" id="408172"/>
    <lineage>
        <taxon>unclassified sequences</taxon>
        <taxon>metagenomes</taxon>
        <taxon>ecological metagenomes</taxon>
    </lineage>
</organism>
<feature type="transmembrane region" description="Helical" evidence="1">
    <location>
        <begin position="95"/>
        <end position="113"/>
    </location>
</feature>
<evidence type="ECO:0008006" key="3">
    <source>
        <dbReference type="Google" id="ProtNLM"/>
    </source>
</evidence>
<keyword evidence="1" id="KW-0812">Transmembrane</keyword>
<proteinExistence type="predicted"/>
<protein>
    <recommendedName>
        <fullName evidence="3">VanZ-like domain-containing protein</fullName>
    </recommendedName>
</protein>
<accession>A0A382HT09</accession>
<name>A0A382HT09_9ZZZZ</name>
<sequence length="114" mass="13113">MTKIIFHLLNIIFVFLYIYPGSLLGFFIYGDILRQPQITSNFIVSSNHVYAFFLLSSLGLISYFKSLKIIILYLILISIILELLHLFIPNRSFQFSDLFGNIVGVLIPVIILIL</sequence>
<evidence type="ECO:0000313" key="2">
    <source>
        <dbReference type="EMBL" id="SVB90410.1"/>
    </source>
</evidence>
<feature type="transmembrane region" description="Helical" evidence="1">
    <location>
        <begin position="42"/>
        <end position="64"/>
    </location>
</feature>
<reference evidence="2" key="1">
    <citation type="submission" date="2018-05" db="EMBL/GenBank/DDBJ databases">
        <authorList>
            <person name="Lanie J.A."/>
            <person name="Ng W.-L."/>
            <person name="Kazmierczak K.M."/>
            <person name="Andrzejewski T.M."/>
            <person name="Davidsen T.M."/>
            <person name="Wayne K.J."/>
            <person name="Tettelin H."/>
            <person name="Glass J.I."/>
            <person name="Rusch D."/>
            <person name="Podicherti R."/>
            <person name="Tsui H.-C.T."/>
            <person name="Winkler M.E."/>
        </authorList>
    </citation>
    <scope>NUCLEOTIDE SEQUENCE</scope>
</reference>
<feature type="transmembrane region" description="Helical" evidence="1">
    <location>
        <begin position="6"/>
        <end position="30"/>
    </location>
</feature>
<dbReference type="AlphaFoldDB" id="A0A382HT09"/>